<dbReference type="AlphaFoldDB" id="A0A5C7HWA8"/>
<keyword evidence="3" id="KW-0805">Transcription regulation</keyword>
<dbReference type="PANTHER" id="PTHR16223">
    <property type="entry name" value="TRANSCRIPTION FACTOR BHLH83-RELATED"/>
    <property type="match status" value="1"/>
</dbReference>
<dbReference type="CDD" id="cd11393">
    <property type="entry name" value="bHLH_AtbHLH_like"/>
    <property type="match status" value="1"/>
</dbReference>
<comment type="subunit">
    <text evidence="2">Homodimer.</text>
</comment>
<gene>
    <name evidence="9" type="ORF">EZV62_012776</name>
</gene>
<reference evidence="10" key="1">
    <citation type="journal article" date="2019" name="Gigascience">
        <title>De novo genome assembly of the endangered Acer yangbiense, a plant species with extremely small populations endemic to Yunnan Province, China.</title>
        <authorList>
            <person name="Yang J."/>
            <person name="Wariss H.M."/>
            <person name="Tao L."/>
            <person name="Zhang R."/>
            <person name="Yun Q."/>
            <person name="Hollingsworth P."/>
            <person name="Dao Z."/>
            <person name="Luo G."/>
            <person name="Guo H."/>
            <person name="Ma Y."/>
            <person name="Sun W."/>
        </authorList>
    </citation>
    <scope>NUCLEOTIDE SEQUENCE [LARGE SCALE GENOMIC DNA]</scope>
    <source>
        <strain evidence="10">cv. Malutang</strain>
    </source>
</reference>
<organism evidence="9 10">
    <name type="scientific">Acer yangbiense</name>
    <dbReference type="NCBI Taxonomy" id="1000413"/>
    <lineage>
        <taxon>Eukaryota</taxon>
        <taxon>Viridiplantae</taxon>
        <taxon>Streptophyta</taxon>
        <taxon>Embryophyta</taxon>
        <taxon>Tracheophyta</taxon>
        <taxon>Spermatophyta</taxon>
        <taxon>Magnoliopsida</taxon>
        <taxon>eudicotyledons</taxon>
        <taxon>Gunneridae</taxon>
        <taxon>Pentapetalae</taxon>
        <taxon>rosids</taxon>
        <taxon>malvids</taxon>
        <taxon>Sapindales</taxon>
        <taxon>Sapindaceae</taxon>
        <taxon>Hippocastanoideae</taxon>
        <taxon>Acereae</taxon>
        <taxon>Acer</taxon>
    </lineage>
</organism>
<evidence type="ECO:0000256" key="1">
    <source>
        <dbReference type="ARBA" id="ARBA00004123"/>
    </source>
</evidence>
<comment type="subcellular location">
    <subcellularLocation>
        <location evidence="1">Nucleus</location>
    </subcellularLocation>
</comment>
<evidence type="ECO:0000256" key="7">
    <source>
        <dbReference type="SAM" id="MobiDB-lite"/>
    </source>
</evidence>
<dbReference type="GO" id="GO:0000978">
    <property type="term" value="F:RNA polymerase II cis-regulatory region sequence-specific DNA binding"/>
    <property type="evidence" value="ECO:0007669"/>
    <property type="project" value="TreeGrafter"/>
</dbReference>
<dbReference type="InterPro" id="IPR011598">
    <property type="entry name" value="bHLH_dom"/>
</dbReference>
<dbReference type="FunFam" id="4.10.280.10:FF:000032">
    <property type="entry name" value="Transcription factor bHLH123 family"/>
    <property type="match status" value="1"/>
</dbReference>
<dbReference type="PANTHER" id="PTHR16223:SF342">
    <property type="entry name" value="BHLH TRANSCRIPTION FACTOR-LIKE PROTEIN"/>
    <property type="match status" value="1"/>
</dbReference>
<keyword evidence="4" id="KW-0238">DNA-binding</keyword>
<proteinExistence type="predicted"/>
<evidence type="ECO:0000256" key="6">
    <source>
        <dbReference type="ARBA" id="ARBA00023242"/>
    </source>
</evidence>
<evidence type="ECO:0000256" key="2">
    <source>
        <dbReference type="ARBA" id="ARBA00011738"/>
    </source>
</evidence>
<keyword evidence="10" id="KW-1185">Reference proteome</keyword>
<dbReference type="GO" id="GO:0046983">
    <property type="term" value="F:protein dimerization activity"/>
    <property type="evidence" value="ECO:0007669"/>
    <property type="project" value="InterPro"/>
</dbReference>
<dbReference type="GO" id="GO:0005634">
    <property type="term" value="C:nucleus"/>
    <property type="evidence" value="ECO:0007669"/>
    <property type="project" value="UniProtKB-SubCell"/>
</dbReference>
<dbReference type="InterPro" id="IPR045239">
    <property type="entry name" value="bHLH95_bHLH"/>
</dbReference>
<dbReference type="Proteomes" id="UP000323000">
    <property type="component" value="Chromosome 5"/>
</dbReference>
<evidence type="ECO:0000313" key="10">
    <source>
        <dbReference type="Proteomes" id="UP000323000"/>
    </source>
</evidence>
<dbReference type="GO" id="GO:0000981">
    <property type="term" value="F:DNA-binding transcription factor activity, RNA polymerase II-specific"/>
    <property type="evidence" value="ECO:0007669"/>
    <property type="project" value="TreeGrafter"/>
</dbReference>
<dbReference type="SUPFAM" id="SSF47459">
    <property type="entry name" value="HLH, helix-loop-helix DNA-binding domain"/>
    <property type="match status" value="1"/>
</dbReference>
<dbReference type="Gene3D" id="4.10.280.10">
    <property type="entry name" value="Helix-loop-helix DNA-binding domain"/>
    <property type="match status" value="1"/>
</dbReference>
<dbReference type="InterPro" id="IPR045843">
    <property type="entry name" value="IND-like"/>
</dbReference>
<evidence type="ECO:0000259" key="8">
    <source>
        <dbReference type="PROSITE" id="PS50888"/>
    </source>
</evidence>
<dbReference type="EMBL" id="VAHF01000005">
    <property type="protein sequence ID" value="TXG61413.1"/>
    <property type="molecule type" value="Genomic_DNA"/>
</dbReference>
<dbReference type="InterPro" id="IPR036638">
    <property type="entry name" value="HLH_DNA-bd_sf"/>
</dbReference>
<comment type="caution">
    <text evidence="9">The sequence shown here is derived from an EMBL/GenBank/DDBJ whole genome shotgun (WGS) entry which is preliminary data.</text>
</comment>
<name>A0A5C7HWA8_9ROSI</name>
<evidence type="ECO:0000256" key="5">
    <source>
        <dbReference type="ARBA" id="ARBA00023163"/>
    </source>
</evidence>
<feature type="region of interest" description="Disordered" evidence="7">
    <location>
        <begin position="1"/>
        <end position="23"/>
    </location>
</feature>
<feature type="domain" description="BHLH" evidence="8">
    <location>
        <begin position="126"/>
        <end position="175"/>
    </location>
</feature>
<feature type="region of interest" description="Disordered" evidence="7">
    <location>
        <begin position="117"/>
        <end position="140"/>
    </location>
</feature>
<keyword evidence="5" id="KW-0804">Transcription</keyword>
<dbReference type="OrthoDB" id="1839773at2759"/>
<feature type="compositionally biased region" description="Basic and acidic residues" evidence="7">
    <location>
        <begin position="123"/>
        <end position="140"/>
    </location>
</feature>
<accession>A0A5C7HWA8</accession>
<sequence>MNRGVLQSSPVQQMMSAGNPNWGRLVGEEDRVDMGHFQSKKLENWEDQQILHQTSSGGSIVNVKQENPAANNFVYGHANEDLQAAAAKSATWSQLMPATSPKSSCVTTSFSSTNMLDFSTNKSDGRHPPPDRSSSEVRKEKLGDRITSLHQLVSPFGKTDTASVLLEAIGYIRFLQSQIEALSLPYLGSGSPNMRQQQQQSVQGERNCIFPEDPGQELHEEPKKDLRSRGLCLVPVSCTLQVGSDNGADYWAPALGGGGFR</sequence>
<protein>
    <recommendedName>
        <fullName evidence="8">BHLH domain-containing protein</fullName>
    </recommendedName>
</protein>
<evidence type="ECO:0000256" key="4">
    <source>
        <dbReference type="ARBA" id="ARBA00023125"/>
    </source>
</evidence>
<evidence type="ECO:0000313" key="9">
    <source>
        <dbReference type="EMBL" id="TXG61413.1"/>
    </source>
</evidence>
<feature type="compositionally biased region" description="Polar residues" evidence="7">
    <location>
        <begin position="1"/>
        <end position="19"/>
    </location>
</feature>
<keyword evidence="6" id="KW-0539">Nucleus</keyword>
<evidence type="ECO:0000256" key="3">
    <source>
        <dbReference type="ARBA" id="ARBA00023015"/>
    </source>
</evidence>
<dbReference type="PROSITE" id="PS50888">
    <property type="entry name" value="BHLH"/>
    <property type="match status" value="1"/>
</dbReference>